<dbReference type="Proteomes" id="UP000254664">
    <property type="component" value="Unassembled WGS sequence"/>
</dbReference>
<dbReference type="EMBL" id="UFWZ01000001">
    <property type="protein sequence ID" value="SUY47193.1"/>
    <property type="molecule type" value="Genomic_DNA"/>
</dbReference>
<reference evidence="1 2" key="1">
    <citation type="submission" date="2018-06" db="EMBL/GenBank/DDBJ databases">
        <authorList>
            <consortium name="Pathogen Informatics"/>
            <person name="Doyle S."/>
        </authorList>
    </citation>
    <scope>NUCLEOTIDE SEQUENCE [LARGE SCALE GENOMIC DNA]</scope>
    <source>
        <strain evidence="1 2">NCTC9836</strain>
    </source>
</reference>
<name>A0A381J872_9CLOT</name>
<gene>
    <name evidence="1" type="ORF">NCTC9836_01520</name>
</gene>
<proteinExistence type="predicted"/>
<evidence type="ECO:0000313" key="2">
    <source>
        <dbReference type="Proteomes" id="UP000254664"/>
    </source>
</evidence>
<evidence type="ECO:0008006" key="3">
    <source>
        <dbReference type="Google" id="ProtNLM"/>
    </source>
</evidence>
<evidence type="ECO:0000313" key="1">
    <source>
        <dbReference type="EMBL" id="SUY47193.1"/>
    </source>
</evidence>
<dbReference type="RefSeq" id="WP_115641172.1">
    <property type="nucleotide sequence ID" value="NZ_UFWZ01000001.1"/>
</dbReference>
<keyword evidence="2" id="KW-1185">Reference proteome</keyword>
<dbReference type="AlphaFoldDB" id="A0A381J872"/>
<sequence>MSDIIKDIKSIKSELESSKSLEGKLDKALEVILDLVEKVTSMEKDMVELTEYAEYIERRLDFMDSPLEDYEDVIGPLEYEHEEEDYVESSCPFCGEVLFIEEQLFKSDSKIKCPNCNKTMRLEEKYLEPTKSED</sequence>
<protein>
    <recommendedName>
        <fullName evidence="3">AraC family transcriptional regulator</fullName>
    </recommendedName>
</protein>
<accession>A0A381J872</accession>
<dbReference type="OrthoDB" id="2381377at2"/>
<organism evidence="1 2">
    <name type="scientific">Clostridium putrefaciens</name>
    <dbReference type="NCBI Taxonomy" id="99675"/>
    <lineage>
        <taxon>Bacteria</taxon>
        <taxon>Bacillati</taxon>
        <taxon>Bacillota</taxon>
        <taxon>Clostridia</taxon>
        <taxon>Eubacteriales</taxon>
        <taxon>Clostridiaceae</taxon>
        <taxon>Clostridium</taxon>
    </lineage>
</organism>